<sequence length="181" mass="18403">MARRKHRAKALVAGWWRVVAVLCGVLAVAGVATAVVLWRSGDEAPGAGATPAPERVVGISTPVAGGQVSQVERLVGTVRGLRAGEEVWVLIRRAAAQEAYYPASGPCLTAGEALTCPDVTIGGTASTGTFELVPVVVDGDGQRALVDYLRGAGKQSSGPGLAGVPRGTVAQGPTVTVSRRP</sequence>
<dbReference type="EMBL" id="BAAANC010000004">
    <property type="protein sequence ID" value="GAA1556255.1"/>
    <property type="molecule type" value="Genomic_DNA"/>
</dbReference>
<evidence type="ECO:0000313" key="2">
    <source>
        <dbReference type="EMBL" id="GAA1556255.1"/>
    </source>
</evidence>
<proteinExistence type="predicted"/>
<dbReference type="Proteomes" id="UP001500363">
    <property type="component" value="Unassembled WGS sequence"/>
</dbReference>
<keyword evidence="3" id="KW-1185">Reference proteome</keyword>
<evidence type="ECO:0000256" key="1">
    <source>
        <dbReference type="SAM" id="MobiDB-lite"/>
    </source>
</evidence>
<reference evidence="2 3" key="1">
    <citation type="journal article" date="2019" name="Int. J. Syst. Evol. Microbiol.">
        <title>The Global Catalogue of Microorganisms (GCM) 10K type strain sequencing project: providing services to taxonomists for standard genome sequencing and annotation.</title>
        <authorList>
            <consortium name="The Broad Institute Genomics Platform"/>
            <consortium name="The Broad Institute Genome Sequencing Center for Infectious Disease"/>
            <person name="Wu L."/>
            <person name="Ma J."/>
        </authorList>
    </citation>
    <scope>NUCLEOTIDE SEQUENCE [LARGE SCALE GENOMIC DNA]</scope>
    <source>
        <strain evidence="2 3">JCM 14303</strain>
    </source>
</reference>
<organism evidence="2 3">
    <name type="scientific">Kribbella lupini</name>
    <dbReference type="NCBI Taxonomy" id="291602"/>
    <lineage>
        <taxon>Bacteria</taxon>
        <taxon>Bacillati</taxon>
        <taxon>Actinomycetota</taxon>
        <taxon>Actinomycetes</taxon>
        <taxon>Propionibacteriales</taxon>
        <taxon>Kribbellaceae</taxon>
        <taxon>Kribbella</taxon>
    </lineage>
</organism>
<feature type="region of interest" description="Disordered" evidence="1">
    <location>
        <begin position="156"/>
        <end position="181"/>
    </location>
</feature>
<comment type="caution">
    <text evidence="2">The sequence shown here is derived from an EMBL/GenBank/DDBJ whole genome shotgun (WGS) entry which is preliminary data.</text>
</comment>
<evidence type="ECO:0000313" key="3">
    <source>
        <dbReference type="Proteomes" id="UP001500363"/>
    </source>
</evidence>
<protein>
    <submittedName>
        <fullName evidence="2">Uncharacterized protein</fullName>
    </submittedName>
</protein>
<gene>
    <name evidence="2" type="ORF">GCM10009741_71060</name>
</gene>
<feature type="compositionally biased region" description="Polar residues" evidence="1">
    <location>
        <begin position="171"/>
        <end position="181"/>
    </location>
</feature>
<accession>A0ABN2CC14</accession>
<name>A0ABN2CC14_9ACTN</name>
<dbReference type="RefSeq" id="WP_344182196.1">
    <property type="nucleotide sequence ID" value="NZ_BAAANC010000004.1"/>
</dbReference>